<dbReference type="Gene3D" id="2.40.30.170">
    <property type="match status" value="1"/>
</dbReference>
<proteinExistence type="predicted"/>
<reference evidence="2" key="2">
    <citation type="submission" date="2019-06" db="EMBL/GenBank/DDBJ databases">
        <title>Co-occurence of chitin degradation, pigmentation and bioactivity in marine Pseudoalteromonas.</title>
        <authorList>
            <person name="Sonnenschein E.C."/>
            <person name="Bech P.K."/>
        </authorList>
    </citation>
    <scope>NUCLEOTIDE SEQUENCE [LARGE SCALE GENOMIC DNA]</scope>
    <source>
        <strain evidence="2">S2897</strain>
    </source>
</reference>
<comment type="caution">
    <text evidence="1">The sequence shown here is derived from an EMBL/GenBank/DDBJ whole genome shotgun (WGS) entry which is preliminary data.</text>
</comment>
<accession>A0A5S3Y423</accession>
<reference evidence="1 2" key="1">
    <citation type="submission" date="2017-12" db="EMBL/GenBank/DDBJ databases">
        <authorList>
            <person name="Paulsen S."/>
            <person name="Gram L.K."/>
        </authorList>
    </citation>
    <scope>NUCLEOTIDE SEQUENCE [LARGE SCALE GENOMIC DNA]</scope>
    <source>
        <strain evidence="1 2">S2897</strain>
    </source>
</reference>
<evidence type="ECO:0000313" key="1">
    <source>
        <dbReference type="EMBL" id="TMP67142.1"/>
    </source>
</evidence>
<dbReference type="PANTHER" id="PTHR30386:SF28">
    <property type="entry name" value="EXPORTED PROTEIN"/>
    <property type="match status" value="1"/>
</dbReference>
<sequence length="132" mass="14802">EQLNTQLALLPSEEENQIDELNRNLSDIAQRTAQLQGQKEYIVRAAVDGFVSNLQVKNGQQTQQNFPLMFLVPPNDGMEVKLLVPVRAAGFVKPGQEIEIRYDAFPYQKFGLYSGQLAHISESILLPSELDS</sequence>
<evidence type="ECO:0000313" key="2">
    <source>
        <dbReference type="Proteomes" id="UP000305874"/>
    </source>
</evidence>
<evidence type="ECO:0008006" key="3">
    <source>
        <dbReference type="Google" id="ProtNLM"/>
    </source>
</evidence>
<name>A0A5S3Y423_9GAMM</name>
<dbReference type="InterPro" id="IPR050739">
    <property type="entry name" value="MFP"/>
</dbReference>
<dbReference type="PANTHER" id="PTHR30386">
    <property type="entry name" value="MEMBRANE FUSION SUBUNIT OF EMRAB-TOLC MULTIDRUG EFFLUX PUMP"/>
    <property type="match status" value="1"/>
</dbReference>
<dbReference type="Proteomes" id="UP000305874">
    <property type="component" value="Unassembled WGS sequence"/>
</dbReference>
<dbReference type="AlphaFoldDB" id="A0A5S3Y423"/>
<organism evidence="1 2">
    <name type="scientific">Pseudoalteromonas ruthenica</name>
    <dbReference type="NCBI Taxonomy" id="151081"/>
    <lineage>
        <taxon>Bacteria</taxon>
        <taxon>Pseudomonadati</taxon>
        <taxon>Pseudomonadota</taxon>
        <taxon>Gammaproteobacteria</taxon>
        <taxon>Alteromonadales</taxon>
        <taxon>Pseudoalteromonadaceae</taxon>
        <taxon>Pseudoalteromonas</taxon>
    </lineage>
</organism>
<dbReference type="EMBL" id="PNCG01001040">
    <property type="protein sequence ID" value="TMP67142.1"/>
    <property type="molecule type" value="Genomic_DNA"/>
</dbReference>
<feature type="non-terminal residue" evidence="1">
    <location>
        <position position="132"/>
    </location>
</feature>
<protein>
    <recommendedName>
        <fullName evidence="3">HlyD family secretion protein</fullName>
    </recommendedName>
</protein>
<dbReference type="RefSeq" id="WP_138549482.1">
    <property type="nucleotide sequence ID" value="NZ_PNCG01001040.1"/>
</dbReference>
<gene>
    <name evidence="1" type="ORF">CWC05_23695</name>
</gene>
<feature type="non-terminal residue" evidence="1">
    <location>
        <position position="1"/>
    </location>
</feature>